<dbReference type="GO" id="GO:0008554">
    <property type="term" value="F:P-type sodium transporter activity"/>
    <property type="evidence" value="ECO:0007669"/>
    <property type="project" value="UniProtKB-EC"/>
</dbReference>
<keyword evidence="5" id="KW-0067">ATP-binding</keyword>
<sequence>MPTIEEPEEKSEEGMNFETVEEAVKRITRFSYLGRPDAKPATENPEYMRKNPAPAAEPENKSQKTFSDLRSSVVGFVSNVGEKAQEMAQRASVAIPREGVMQDGRFIAALTTEPPNPSVHTFQGKLTLPPFDPLGSCIDLPLDAENVLLRGAVLRNTEWMIGVAFFTGTDTKLVQNSFKTPSKFSQLDILMNKTVIVILCVMISIISYLATAAVIFNNDQFDELFYAGFNKNETEPWPYLPDLPAPEWETETRNWMQFFLLYVTLLTNFIPLSLYVTVEVITFCMLAFVYVDLQMYDDTTNTRAVARSTIITDLGRIQYIFSDKTGTLTQNVMRFKRCSVDGMAFGAPIQKSRPEEVDSDDEDPMPFQPLRHLLVGQLNRPSASSNSFGEDVKVANELLTFNSEMFLRIMCLCHTVVVEKDLDKKEDIGASESGDASRHSSGGWFASRRSRNKDSSHVSEARSEASGPDPASQAEASQDPQLEPVASTVSEDPYAKSPDGAPHGYAYQAESPDEGALVSAASSIFGYQVVTRDSNGITVRIGKPSHFEVEETIEGLKSGSIPLKKLAAESARELPEEVSAYEGLGARESTATAQGTEREEIWTILAVNKFDSDRKRMSVLLRSPPELGSLPILFCKGADSAMLDPEVCASSQAIQQVNNGIMDGAVNDDVEDMDEYDQWEFAQMLGLQAQLGDFASEGLRTLVLGLRILTEDECDEWLLRYKAASVALTDRAQLLTEAALEIETNLHIAGATAIEDKLQTGVPDTIATLEHAGIKLWVLTGDKRETAVEIGYSTHVLTPKMHVTEVGDFGKMHVRTQMCMEFMSLVKRGRLPEYQKSMVQEPGPSFGTFSTNMMFAIRRCCRAFGRYIWNLQALLLSLMGCKKRASRKKLRISKSLENEELILKSVDRRRNVRTRAEVTIREWLETDEGKAQRKYRGKDDDELSMVSDEAPAVFQRATSARNLLGDMKSSGRVSQVALREVSLAQLTAQQAGAGGPPDTPLVDEDTLSMNSFFPGNKEDLGENFDKKKRTLLERAFAIDRQVRKGQLRKHVFPEKLQAHEEKNKSARRLSGSSRGSQGGLSTGPRALVIEGAALKHMLGDPELEEILFSVAETCEAVIACRVSPKQKALLVNLVRNNVSPTPITLAIGDGANDVGMIQEAHVGVGISGKEGKQAVNASDFAIAQFRFLEDLILIHGRWDFFRLSTVVLFSFYKNAILAGMLVTFSSRTLYSGTPLYDEWLIAMVNFVAGIPIMVTGLFDRCLSKDYVKRNPEVYKATRDNELITSRTLLRWIIMVFVHLFSLYYFTVPVLAGGGGMTSAFVGLMRNEDDAVPGNGEGGDLKSGGTVTFTCMIILLAYKVLYESRSLIHGRWPAFTCKKGVEEGFFSRVAYTWHGVTFCSIGFYLFAIAIYQIFGRLFTSSFSGFTDVANHVLGTRSSSWILIAFVPIFGMTFDVCLKVFSNMFYPTQTQIHLEIESKERAERKLKKYEEKAMRQSRRLPETQTAEGLGEHIEL</sequence>
<feature type="region of interest" description="Disordered" evidence="15">
    <location>
        <begin position="31"/>
        <end position="65"/>
    </location>
</feature>
<keyword evidence="7" id="KW-1278">Translocase</keyword>
<dbReference type="EMBL" id="HBHT01007794">
    <property type="protein sequence ID" value="CAD9950767.1"/>
    <property type="molecule type" value="Transcribed_RNA"/>
</dbReference>
<dbReference type="GO" id="GO:0005524">
    <property type="term" value="F:ATP binding"/>
    <property type="evidence" value="ECO:0007669"/>
    <property type="project" value="UniProtKB-KW"/>
</dbReference>
<feature type="region of interest" description="Disordered" evidence="15">
    <location>
        <begin position="1490"/>
        <end position="1513"/>
    </location>
</feature>
<evidence type="ECO:0000256" key="9">
    <source>
        <dbReference type="ARBA" id="ARBA00023053"/>
    </source>
</evidence>
<dbReference type="InterPro" id="IPR023299">
    <property type="entry name" value="ATPase_P-typ_cyto_dom_N"/>
</dbReference>
<dbReference type="EC" id="7.2.2.3" evidence="12"/>
<reference evidence="18" key="1">
    <citation type="submission" date="2021-01" db="EMBL/GenBank/DDBJ databases">
        <authorList>
            <person name="Corre E."/>
            <person name="Pelletier E."/>
            <person name="Niang G."/>
            <person name="Scheremetjew M."/>
            <person name="Finn R."/>
            <person name="Kale V."/>
            <person name="Holt S."/>
            <person name="Cochrane G."/>
            <person name="Meng A."/>
            <person name="Brown T."/>
            <person name="Cohen L."/>
        </authorList>
    </citation>
    <scope>NUCLEOTIDE SEQUENCE</scope>
    <source>
        <strain evidence="18">CCMP125</strain>
    </source>
</reference>
<evidence type="ECO:0000256" key="3">
    <source>
        <dbReference type="ARBA" id="ARBA00022723"/>
    </source>
</evidence>
<feature type="region of interest" description="Disordered" evidence="15">
    <location>
        <begin position="428"/>
        <end position="508"/>
    </location>
</feature>
<evidence type="ECO:0000256" key="14">
    <source>
        <dbReference type="ARBA" id="ARBA00067200"/>
    </source>
</evidence>
<keyword evidence="10 16" id="KW-0472">Membrane</keyword>
<dbReference type="InterPro" id="IPR032630">
    <property type="entry name" value="P_typ_ATPase_c"/>
</dbReference>
<organism evidence="18">
    <name type="scientific">Entomoneis paludosa</name>
    <dbReference type="NCBI Taxonomy" id="265537"/>
    <lineage>
        <taxon>Eukaryota</taxon>
        <taxon>Sar</taxon>
        <taxon>Stramenopiles</taxon>
        <taxon>Ochrophyta</taxon>
        <taxon>Bacillariophyta</taxon>
        <taxon>Bacillariophyceae</taxon>
        <taxon>Bacillariophycidae</taxon>
        <taxon>Entomoneidaceae</taxon>
        <taxon>Entomoneis</taxon>
    </lineage>
</organism>
<feature type="domain" description="P-type ATPase C-terminal" evidence="17">
    <location>
        <begin position="1175"/>
        <end position="1466"/>
    </location>
</feature>
<feature type="transmembrane region" description="Helical" evidence="16">
    <location>
        <begin position="1342"/>
        <end position="1361"/>
    </location>
</feature>
<dbReference type="GO" id="GO:0005886">
    <property type="term" value="C:plasma membrane"/>
    <property type="evidence" value="ECO:0007669"/>
    <property type="project" value="TreeGrafter"/>
</dbReference>
<keyword evidence="11" id="KW-0739">Sodium transport</keyword>
<evidence type="ECO:0000256" key="4">
    <source>
        <dbReference type="ARBA" id="ARBA00022741"/>
    </source>
</evidence>
<dbReference type="Gene3D" id="3.40.50.1000">
    <property type="entry name" value="HAD superfamily/HAD-like"/>
    <property type="match status" value="3"/>
</dbReference>
<dbReference type="PANTHER" id="PTHR24092:SF218">
    <property type="entry name" value="PHOSPHOLIPID-TRANSPORTING ATPASE"/>
    <property type="match status" value="1"/>
</dbReference>
<protein>
    <recommendedName>
        <fullName evidence="14">P-type sodium-transporting ATPase4</fullName>
        <ecNumber evidence="12">7.2.2.3</ecNumber>
    </recommendedName>
</protein>
<evidence type="ECO:0000256" key="10">
    <source>
        <dbReference type="ARBA" id="ARBA00023136"/>
    </source>
</evidence>
<keyword evidence="9" id="KW-0915">Sodium</keyword>
<keyword evidence="11" id="KW-0813">Transport</keyword>
<keyword evidence="6" id="KW-0460">Magnesium</keyword>
<dbReference type="GO" id="GO:0046872">
    <property type="term" value="F:metal ion binding"/>
    <property type="evidence" value="ECO:0007669"/>
    <property type="project" value="UniProtKB-KW"/>
</dbReference>
<accession>A0A7S2VCJ9</accession>
<dbReference type="InterPro" id="IPR036412">
    <property type="entry name" value="HAD-like_sf"/>
</dbReference>
<feature type="transmembrane region" description="Helical" evidence="16">
    <location>
        <begin position="1200"/>
        <end position="1224"/>
    </location>
</feature>
<comment type="catalytic activity">
    <reaction evidence="13">
        <text>Na(+)(in) + ATP + H2O = Na(+)(out) + ADP + phosphate + H(+)</text>
        <dbReference type="Rhea" id="RHEA:14633"/>
        <dbReference type="ChEBI" id="CHEBI:15377"/>
        <dbReference type="ChEBI" id="CHEBI:15378"/>
        <dbReference type="ChEBI" id="CHEBI:29101"/>
        <dbReference type="ChEBI" id="CHEBI:30616"/>
        <dbReference type="ChEBI" id="CHEBI:43474"/>
        <dbReference type="ChEBI" id="CHEBI:456216"/>
        <dbReference type="EC" id="7.2.2.3"/>
    </reaction>
    <physiologicalReaction direction="left-to-right" evidence="13">
        <dbReference type="Rhea" id="RHEA:14634"/>
    </physiologicalReaction>
</comment>
<evidence type="ECO:0000256" key="1">
    <source>
        <dbReference type="ARBA" id="ARBA00004141"/>
    </source>
</evidence>
<dbReference type="GO" id="GO:0140326">
    <property type="term" value="F:ATPase-coupled intramembrane lipid transporter activity"/>
    <property type="evidence" value="ECO:0007669"/>
    <property type="project" value="TreeGrafter"/>
</dbReference>
<dbReference type="PANTHER" id="PTHR24092">
    <property type="entry name" value="PROBABLE PHOSPHOLIPID-TRANSPORTING ATPASE"/>
    <property type="match status" value="1"/>
</dbReference>
<evidence type="ECO:0000256" key="8">
    <source>
        <dbReference type="ARBA" id="ARBA00022989"/>
    </source>
</evidence>
<feature type="compositionally biased region" description="Basic and acidic residues" evidence="15">
    <location>
        <begin position="1055"/>
        <end position="1064"/>
    </location>
</feature>
<evidence type="ECO:0000256" key="7">
    <source>
        <dbReference type="ARBA" id="ARBA00022967"/>
    </source>
</evidence>
<evidence type="ECO:0000256" key="16">
    <source>
        <dbReference type="SAM" id="Phobius"/>
    </source>
</evidence>
<keyword evidence="4" id="KW-0547">Nucleotide-binding</keyword>
<keyword evidence="8 16" id="KW-1133">Transmembrane helix</keyword>
<keyword evidence="2 16" id="KW-0812">Transmembrane</keyword>
<evidence type="ECO:0000256" key="13">
    <source>
        <dbReference type="ARBA" id="ARBA00049499"/>
    </source>
</evidence>
<dbReference type="Gene3D" id="3.40.1110.10">
    <property type="entry name" value="Calcium-transporting ATPase, cytoplasmic domain N"/>
    <property type="match status" value="2"/>
</dbReference>
<dbReference type="SUPFAM" id="SSF56784">
    <property type="entry name" value="HAD-like"/>
    <property type="match status" value="1"/>
</dbReference>
<evidence type="ECO:0000256" key="2">
    <source>
        <dbReference type="ARBA" id="ARBA00022692"/>
    </source>
</evidence>
<feature type="transmembrane region" description="Helical" evidence="16">
    <location>
        <begin position="1394"/>
        <end position="1413"/>
    </location>
</feature>
<evidence type="ECO:0000256" key="15">
    <source>
        <dbReference type="SAM" id="MobiDB-lite"/>
    </source>
</evidence>
<keyword evidence="3" id="KW-0479">Metal-binding</keyword>
<feature type="region of interest" description="Disordered" evidence="15">
    <location>
        <begin position="1055"/>
        <end position="1083"/>
    </location>
</feature>
<dbReference type="NCBIfam" id="TIGR01494">
    <property type="entry name" value="ATPase_P-type"/>
    <property type="match status" value="1"/>
</dbReference>
<evidence type="ECO:0000259" key="17">
    <source>
        <dbReference type="Pfam" id="PF16212"/>
    </source>
</evidence>
<proteinExistence type="predicted"/>
<feature type="transmembrane region" description="Helical" evidence="16">
    <location>
        <begin position="195"/>
        <end position="216"/>
    </location>
</feature>
<feature type="transmembrane region" description="Helical" evidence="16">
    <location>
        <begin position="258"/>
        <end position="291"/>
    </location>
</feature>
<dbReference type="InterPro" id="IPR023298">
    <property type="entry name" value="ATPase_P-typ_TM_dom_sf"/>
</dbReference>
<evidence type="ECO:0000256" key="12">
    <source>
        <dbReference type="ARBA" id="ARBA00035029"/>
    </source>
</evidence>
<dbReference type="Pfam" id="PF13246">
    <property type="entry name" value="Cation_ATPase"/>
    <property type="match status" value="1"/>
</dbReference>
<feature type="transmembrane region" description="Helical" evidence="16">
    <location>
        <begin position="1239"/>
        <end position="1258"/>
    </location>
</feature>
<dbReference type="SUPFAM" id="SSF81665">
    <property type="entry name" value="Calcium ATPase, transmembrane domain M"/>
    <property type="match status" value="1"/>
</dbReference>
<feature type="compositionally biased region" description="Basic and acidic residues" evidence="15">
    <location>
        <begin position="452"/>
        <end position="463"/>
    </location>
</feature>
<evidence type="ECO:0000313" key="18">
    <source>
        <dbReference type="EMBL" id="CAD9950767.1"/>
    </source>
</evidence>
<feature type="transmembrane region" description="Helical" evidence="16">
    <location>
        <begin position="864"/>
        <end position="881"/>
    </location>
</feature>
<dbReference type="Pfam" id="PF16212">
    <property type="entry name" value="PhoLip_ATPase_C"/>
    <property type="match status" value="1"/>
</dbReference>
<dbReference type="GO" id="GO:0016887">
    <property type="term" value="F:ATP hydrolysis activity"/>
    <property type="evidence" value="ECO:0007669"/>
    <property type="project" value="InterPro"/>
</dbReference>
<comment type="subcellular location">
    <subcellularLocation>
        <location evidence="1">Membrane</location>
        <topology evidence="1">Multi-pass membrane protein</topology>
    </subcellularLocation>
</comment>
<dbReference type="FunFam" id="3.40.50.1000:FF:000001">
    <property type="entry name" value="Phospholipid-transporting ATPase IC"/>
    <property type="match status" value="1"/>
</dbReference>
<dbReference type="InterPro" id="IPR023214">
    <property type="entry name" value="HAD_sf"/>
</dbReference>
<dbReference type="InterPro" id="IPR001757">
    <property type="entry name" value="P_typ_ATPase"/>
</dbReference>
<feature type="transmembrane region" description="Helical" evidence="16">
    <location>
        <begin position="1288"/>
        <end position="1306"/>
    </location>
</feature>
<keyword evidence="11" id="KW-0406">Ion transport</keyword>
<dbReference type="InterPro" id="IPR018303">
    <property type="entry name" value="ATPase_P-typ_P_site"/>
</dbReference>
<dbReference type="Gene3D" id="1.20.1110.10">
    <property type="entry name" value="Calcium-transporting ATPase, transmembrane domain"/>
    <property type="match status" value="1"/>
</dbReference>
<dbReference type="PROSITE" id="PS00154">
    <property type="entry name" value="ATPASE_E1_E2"/>
    <property type="match status" value="1"/>
</dbReference>
<evidence type="ECO:0000256" key="6">
    <source>
        <dbReference type="ARBA" id="ARBA00022842"/>
    </source>
</evidence>
<evidence type="ECO:0000256" key="5">
    <source>
        <dbReference type="ARBA" id="ARBA00022840"/>
    </source>
</evidence>
<evidence type="ECO:0000256" key="11">
    <source>
        <dbReference type="ARBA" id="ARBA00023201"/>
    </source>
</evidence>
<dbReference type="GO" id="GO:0045332">
    <property type="term" value="P:phospholipid translocation"/>
    <property type="evidence" value="ECO:0007669"/>
    <property type="project" value="TreeGrafter"/>
</dbReference>
<name>A0A7S2VCJ9_9STRA</name>
<dbReference type="SUPFAM" id="SSF81660">
    <property type="entry name" value="Metal cation-transporting ATPase, ATP-binding domain N"/>
    <property type="match status" value="1"/>
</dbReference>
<gene>
    <name evidence="18" type="ORF">APAL1065_LOCUS5194</name>
</gene>
<feature type="transmembrane region" description="Helical" evidence="16">
    <location>
        <begin position="1439"/>
        <end position="1459"/>
    </location>
</feature>